<comment type="similarity">
    <text evidence="2 6">Belongs to the DP1 family.</text>
</comment>
<dbReference type="AlphaFoldDB" id="A0A6H5H353"/>
<feature type="transmembrane region" description="Helical" evidence="6">
    <location>
        <begin position="127"/>
        <end position="144"/>
    </location>
</feature>
<dbReference type="PANTHER" id="PTHR12300">
    <property type="entry name" value="HVA22-LIKE PROTEINS"/>
    <property type="match status" value="1"/>
</dbReference>
<name>A0A6H5H353_9HEMI</name>
<evidence type="ECO:0000256" key="1">
    <source>
        <dbReference type="ARBA" id="ARBA00004141"/>
    </source>
</evidence>
<evidence type="ECO:0000313" key="8">
    <source>
        <dbReference type="Proteomes" id="UP000479000"/>
    </source>
</evidence>
<dbReference type="GO" id="GO:0016020">
    <property type="term" value="C:membrane"/>
    <property type="evidence" value="ECO:0007669"/>
    <property type="project" value="UniProtKB-SubCell"/>
</dbReference>
<dbReference type="Proteomes" id="UP000479000">
    <property type="component" value="Unassembled WGS sequence"/>
</dbReference>
<reference evidence="7 8" key="1">
    <citation type="submission" date="2020-02" db="EMBL/GenBank/DDBJ databases">
        <authorList>
            <person name="Ferguson B K."/>
        </authorList>
    </citation>
    <scope>NUCLEOTIDE SEQUENCE [LARGE SCALE GENOMIC DNA]</scope>
</reference>
<dbReference type="InterPro" id="IPR004345">
    <property type="entry name" value="TB2_DP1_HVA22"/>
</dbReference>
<accession>A0A6H5H353</accession>
<dbReference type="PANTHER" id="PTHR12300:SF161">
    <property type="entry name" value="RECEPTOR EXPRESSION-ENHANCING PROTEIN"/>
    <property type="match status" value="1"/>
</dbReference>
<evidence type="ECO:0000256" key="4">
    <source>
        <dbReference type="ARBA" id="ARBA00022989"/>
    </source>
</evidence>
<evidence type="ECO:0000256" key="2">
    <source>
        <dbReference type="ARBA" id="ARBA00008573"/>
    </source>
</evidence>
<keyword evidence="8" id="KW-1185">Reference proteome</keyword>
<keyword evidence="3 6" id="KW-0812">Transmembrane</keyword>
<sequence length="202" mass="23434">MAAQMEQMKSYKEKLEVYLNDPKAPWATIFDIVEQKTGVKRIYIFMGLIVCIMLYLMFGYAAQLLCNVIGFVYPAYASMKAIESPNKNDDTKWLTYWTVFASFSIVEFPSDVLLSWFPFYYLGKCLFMIWLFLPISSNGSILLYNHIIRPRFLKHTESIDDMMSKLSAETPNTRDDMNKAMGQTFHATYGNRTHNTQVYPVA</sequence>
<keyword evidence="5 6" id="KW-0472">Membrane</keyword>
<organism evidence="7 8">
    <name type="scientific">Nesidiocoris tenuis</name>
    <dbReference type="NCBI Taxonomy" id="355587"/>
    <lineage>
        <taxon>Eukaryota</taxon>
        <taxon>Metazoa</taxon>
        <taxon>Ecdysozoa</taxon>
        <taxon>Arthropoda</taxon>
        <taxon>Hexapoda</taxon>
        <taxon>Insecta</taxon>
        <taxon>Pterygota</taxon>
        <taxon>Neoptera</taxon>
        <taxon>Paraneoptera</taxon>
        <taxon>Hemiptera</taxon>
        <taxon>Heteroptera</taxon>
        <taxon>Panheteroptera</taxon>
        <taxon>Cimicomorpha</taxon>
        <taxon>Miridae</taxon>
        <taxon>Dicyphina</taxon>
        <taxon>Nesidiocoris</taxon>
    </lineage>
</organism>
<evidence type="ECO:0000256" key="6">
    <source>
        <dbReference type="RuleBase" id="RU362006"/>
    </source>
</evidence>
<keyword evidence="4 6" id="KW-1133">Transmembrane helix</keyword>
<evidence type="ECO:0000313" key="7">
    <source>
        <dbReference type="EMBL" id="CAB0011581.1"/>
    </source>
</evidence>
<dbReference type="Pfam" id="PF03134">
    <property type="entry name" value="TB2_DP1_HVA22"/>
    <property type="match status" value="1"/>
</dbReference>
<evidence type="ECO:0000256" key="5">
    <source>
        <dbReference type="ARBA" id="ARBA00023136"/>
    </source>
</evidence>
<gene>
    <name evidence="7" type="ORF">NTEN_LOCUS16504</name>
</gene>
<evidence type="ECO:0000256" key="3">
    <source>
        <dbReference type="ARBA" id="ARBA00022692"/>
    </source>
</evidence>
<dbReference type="OrthoDB" id="10009287at2759"/>
<comment type="subcellular location">
    <subcellularLocation>
        <location evidence="1 6">Membrane</location>
        <topology evidence="1 6">Multi-pass membrane protein</topology>
    </subcellularLocation>
</comment>
<feature type="transmembrane region" description="Helical" evidence="6">
    <location>
        <begin position="42"/>
        <end position="73"/>
    </location>
</feature>
<protein>
    <recommendedName>
        <fullName evidence="6">Receptor expression-enhancing protein</fullName>
    </recommendedName>
</protein>
<proteinExistence type="inferred from homology"/>
<dbReference type="EMBL" id="CADCXU010024227">
    <property type="protein sequence ID" value="CAB0011581.1"/>
    <property type="molecule type" value="Genomic_DNA"/>
</dbReference>